<comment type="similarity">
    <text evidence="7">Belongs to the binding-protein-dependent transport system permease family.</text>
</comment>
<dbReference type="Gene3D" id="1.10.3720.10">
    <property type="entry name" value="MetI-like"/>
    <property type="match status" value="1"/>
</dbReference>
<dbReference type="SUPFAM" id="SSF161098">
    <property type="entry name" value="MetI-like"/>
    <property type="match status" value="1"/>
</dbReference>
<keyword evidence="6 7" id="KW-0472">Membrane</keyword>
<dbReference type="GO" id="GO:0042918">
    <property type="term" value="P:alkanesulfonate transmembrane transport"/>
    <property type="evidence" value="ECO:0007669"/>
    <property type="project" value="UniProtKB-ARBA"/>
</dbReference>
<evidence type="ECO:0000256" key="7">
    <source>
        <dbReference type="RuleBase" id="RU363032"/>
    </source>
</evidence>
<comment type="caution">
    <text evidence="9">The sequence shown here is derived from an EMBL/GenBank/DDBJ whole genome shotgun (WGS) entry which is preliminary data.</text>
</comment>
<evidence type="ECO:0000256" key="1">
    <source>
        <dbReference type="ARBA" id="ARBA00004651"/>
    </source>
</evidence>
<dbReference type="CDD" id="cd06261">
    <property type="entry name" value="TM_PBP2"/>
    <property type="match status" value="1"/>
</dbReference>
<protein>
    <submittedName>
        <fullName evidence="9">ABC transporter permease subunit</fullName>
    </submittedName>
</protein>
<dbReference type="InterPro" id="IPR000515">
    <property type="entry name" value="MetI-like"/>
</dbReference>
<feature type="transmembrane region" description="Helical" evidence="7">
    <location>
        <begin position="49"/>
        <end position="69"/>
    </location>
</feature>
<name>A0A494Y2W8_9BURK</name>
<keyword evidence="10" id="KW-1185">Reference proteome</keyword>
<proteinExistence type="inferred from homology"/>
<evidence type="ECO:0000259" key="8">
    <source>
        <dbReference type="PROSITE" id="PS50928"/>
    </source>
</evidence>
<dbReference type="Proteomes" id="UP000270342">
    <property type="component" value="Unassembled WGS sequence"/>
</dbReference>
<keyword evidence="4 7" id="KW-0812">Transmembrane</keyword>
<dbReference type="GO" id="GO:0005886">
    <property type="term" value="C:plasma membrane"/>
    <property type="evidence" value="ECO:0007669"/>
    <property type="project" value="UniProtKB-SubCell"/>
</dbReference>
<dbReference type="PROSITE" id="PS50928">
    <property type="entry name" value="ABC_TM1"/>
    <property type="match status" value="1"/>
</dbReference>
<feature type="transmembrane region" description="Helical" evidence="7">
    <location>
        <begin position="143"/>
        <end position="162"/>
    </location>
</feature>
<organism evidence="9 10">
    <name type="scientific">Pararobbsia silviterrae</name>
    <dbReference type="NCBI Taxonomy" id="1792498"/>
    <lineage>
        <taxon>Bacteria</taxon>
        <taxon>Pseudomonadati</taxon>
        <taxon>Pseudomonadota</taxon>
        <taxon>Betaproteobacteria</taxon>
        <taxon>Burkholderiales</taxon>
        <taxon>Burkholderiaceae</taxon>
        <taxon>Pararobbsia</taxon>
    </lineage>
</organism>
<evidence type="ECO:0000256" key="2">
    <source>
        <dbReference type="ARBA" id="ARBA00022448"/>
    </source>
</evidence>
<feature type="transmembrane region" description="Helical" evidence="7">
    <location>
        <begin position="168"/>
        <end position="187"/>
    </location>
</feature>
<dbReference type="AlphaFoldDB" id="A0A494Y2W8"/>
<sequence>MSAVDHSVRAASGSPKALEILDAREAPVHIGSNDAVRTPHGAWISSRQISAATLAVLIAAWAVAAHLQLVSPVFLPSPAAVAHKFVVVATTGSSDATLLEHTLASLHRMLAALLLAIVTAIPIGILTGMNRVAQAIVDPLIEFYRPIPPLAYLPLIVIWFGIGEPSKVVLIWLAIFAPLAIATRQGVKRVKPGRVRAARALGATNGQIVRYVVIPSAAPDVLTGIRIGLGVGWSVLVAAELIASTRGLGFMIQSAGQFLETDVVIMGIIVIALIAAAIEWGLRRVQKALVPWDGHA</sequence>
<dbReference type="OrthoDB" id="8138334at2"/>
<dbReference type="InterPro" id="IPR035906">
    <property type="entry name" value="MetI-like_sf"/>
</dbReference>
<evidence type="ECO:0000256" key="4">
    <source>
        <dbReference type="ARBA" id="ARBA00022692"/>
    </source>
</evidence>
<keyword evidence="2 7" id="KW-0813">Transport</keyword>
<dbReference type="FunFam" id="1.10.3720.10:FF:000003">
    <property type="entry name" value="Aliphatic sulfonate ABC transporter permease"/>
    <property type="match status" value="1"/>
</dbReference>
<comment type="subcellular location">
    <subcellularLocation>
        <location evidence="1 7">Cell membrane</location>
        <topology evidence="1 7">Multi-pass membrane protein</topology>
    </subcellularLocation>
</comment>
<evidence type="ECO:0000313" key="9">
    <source>
        <dbReference type="EMBL" id="RKP54682.1"/>
    </source>
</evidence>
<feature type="transmembrane region" description="Helical" evidence="7">
    <location>
        <begin position="263"/>
        <end position="282"/>
    </location>
</feature>
<gene>
    <name evidence="9" type="ORF">D7S86_13610</name>
</gene>
<evidence type="ECO:0000313" key="10">
    <source>
        <dbReference type="Proteomes" id="UP000270342"/>
    </source>
</evidence>
<dbReference type="PANTHER" id="PTHR30151:SF25">
    <property type="entry name" value="TAURINE TRANSPORT SYSTEM PERMEASE PROTEIN TAUC"/>
    <property type="match status" value="1"/>
</dbReference>
<feature type="domain" description="ABC transmembrane type-1" evidence="8">
    <location>
        <begin position="102"/>
        <end position="282"/>
    </location>
</feature>
<feature type="transmembrane region" description="Helical" evidence="7">
    <location>
        <begin position="224"/>
        <end position="243"/>
    </location>
</feature>
<accession>A0A494Y2W8</accession>
<evidence type="ECO:0000256" key="6">
    <source>
        <dbReference type="ARBA" id="ARBA00023136"/>
    </source>
</evidence>
<dbReference type="GO" id="GO:0010438">
    <property type="term" value="P:cellular response to sulfur starvation"/>
    <property type="evidence" value="ECO:0007669"/>
    <property type="project" value="TreeGrafter"/>
</dbReference>
<evidence type="ECO:0000256" key="5">
    <source>
        <dbReference type="ARBA" id="ARBA00022989"/>
    </source>
</evidence>
<feature type="transmembrane region" description="Helical" evidence="7">
    <location>
        <begin position="109"/>
        <end position="131"/>
    </location>
</feature>
<dbReference type="PANTHER" id="PTHR30151">
    <property type="entry name" value="ALKANE SULFONATE ABC TRANSPORTER-RELATED, MEMBRANE SUBUNIT"/>
    <property type="match status" value="1"/>
</dbReference>
<keyword evidence="3" id="KW-1003">Cell membrane</keyword>
<dbReference type="RefSeq" id="WP_121087290.1">
    <property type="nucleotide sequence ID" value="NZ_RBZU01000005.1"/>
</dbReference>
<keyword evidence="5 7" id="KW-1133">Transmembrane helix</keyword>
<dbReference type="Pfam" id="PF00528">
    <property type="entry name" value="BPD_transp_1"/>
    <property type="match status" value="1"/>
</dbReference>
<reference evidence="9 10" key="1">
    <citation type="submission" date="2018-10" db="EMBL/GenBank/DDBJ databases">
        <title>Robbsia sp. DHC34, isolated from soil.</title>
        <authorList>
            <person name="Gao Z.-H."/>
            <person name="Qiu L.-H."/>
        </authorList>
    </citation>
    <scope>NUCLEOTIDE SEQUENCE [LARGE SCALE GENOMIC DNA]</scope>
    <source>
        <strain evidence="9 10">DHC34</strain>
    </source>
</reference>
<dbReference type="EMBL" id="RBZU01000005">
    <property type="protein sequence ID" value="RKP54682.1"/>
    <property type="molecule type" value="Genomic_DNA"/>
</dbReference>
<evidence type="ECO:0000256" key="3">
    <source>
        <dbReference type="ARBA" id="ARBA00022475"/>
    </source>
</evidence>